<dbReference type="PRINTS" id="PR00625">
    <property type="entry name" value="JDOMAIN"/>
</dbReference>
<dbReference type="EMBL" id="LZMZ01000009">
    <property type="protein sequence ID" value="OBX79957.1"/>
    <property type="molecule type" value="Genomic_DNA"/>
</dbReference>
<evidence type="ECO:0000259" key="2">
    <source>
        <dbReference type="PROSITE" id="PS50076"/>
    </source>
</evidence>
<dbReference type="OrthoDB" id="9779889at2"/>
<dbReference type="GO" id="GO:0042026">
    <property type="term" value="P:protein refolding"/>
    <property type="evidence" value="ECO:0007669"/>
    <property type="project" value="TreeGrafter"/>
</dbReference>
<dbReference type="GO" id="GO:0051082">
    <property type="term" value="F:unfolded protein binding"/>
    <property type="evidence" value="ECO:0007669"/>
    <property type="project" value="InterPro"/>
</dbReference>
<dbReference type="GO" id="GO:0005737">
    <property type="term" value="C:cytoplasm"/>
    <property type="evidence" value="ECO:0007669"/>
    <property type="project" value="TreeGrafter"/>
</dbReference>
<gene>
    <name evidence="3" type="ORF">A9308_04945</name>
</gene>
<dbReference type="RefSeq" id="WP_067235475.1">
    <property type="nucleotide sequence ID" value="NZ_LZMZ01000009.1"/>
</dbReference>
<dbReference type="Gene3D" id="2.60.260.20">
    <property type="entry name" value="Urease metallochaperone UreE, N-terminal domain"/>
    <property type="match status" value="2"/>
</dbReference>
<evidence type="ECO:0000313" key="4">
    <source>
        <dbReference type="Proteomes" id="UP000092508"/>
    </source>
</evidence>
<keyword evidence="3" id="KW-0238">DNA-binding</keyword>
<comment type="caution">
    <text evidence="3">The sequence shown here is derived from an EMBL/GenBank/DDBJ whole genome shotgun (WGS) entry which is preliminary data.</text>
</comment>
<dbReference type="SMART" id="SM00271">
    <property type="entry name" value="DnaJ"/>
    <property type="match status" value="1"/>
</dbReference>
<dbReference type="STRING" id="34059.A9308_04945"/>
<dbReference type="Pfam" id="PF01556">
    <property type="entry name" value="DnaJ_C"/>
    <property type="match status" value="1"/>
</dbReference>
<dbReference type="CDD" id="cd06257">
    <property type="entry name" value="DnaJ"/>
    <property type="match status" value="1"/>
</dbReference>
<dbReference type="CDD" id="cd10747">
    <property type="entry name" value="DnaJ_C"/>
    <property type="match status" value="1"/>
</dbReference>
<dbReference type="PROSITE" id="PS50076">
    <property type="entry name" value="DNAJ_2"/>
    <property type="match status" value="1"/>
</dbReference>
<organism evidence="3 4">
    <name type="scientific">Faucicola atlantae</name>
    <dbReference type="NCBI Taxonomy" id="34059"/>
    <lineage>
        <taxon>Bacteria</taxon>
        <taxon>Pseudomonadati</taxon>
        <taxon>Pseudomonadota</taxon>
        <taxon>Gammaproteobacteria</taxon>
        <taxon>Moraxellales</taxon>
        <taxon>Moraxellaceae</taxon>
        <taxon>Faucicola</taxon>
    </lineage>
</organism>
<name>A0A1B8QE53_9GAMM</name>
<dbReference type="SUPFAM" id="SSF46565">
    <property type="entry name" value="Chaperone J-domain"/>
    <property type="match status" value="1"/>
</dbReference>
<dbReference type="PANTHER" id="PTHR43096">
    <property type="entry name" value="DNAJ HOMOLOG 1, MITOCHONDRIAL-RELATED"/>
    <property type="match status" value="1"/>
</dbReference>
<dbReference type="Proteomes" id="UP000092508">
    <property type="component" value="Unassembled WGS sequence"/>
</dbReference>
<dbReference type="GO" id="GO:0003677">
    <property type="term" value="F:DNA binding"/>
    <property type="evidence" value="ECO:0007669"/>
    <property type="project" value="UniProtKB-KW"/>
</dbReference>
<dbReference type="InterPro" id="IPR008971">
    <property type="entry name" value="HSP40/DnaJ_pept-bd"/>
</dbReference>
<dbReference type="Gene3D" id="1.10.287.110">
    <property type="entry name" value="DnaJ domain"/>
    <property type="match status" value="1"/>
</dbReference>
<dbReference type="Pfam" id="PF00226">
    <property type="entry name" value="DnaJ"/>
    <property type="match status" value="1"/>
</dbReference>
<protein>
    <submittedName>
        <fullName evidence="3">DNA-binding protein</fullName>
    </submittedName>
</protein>
<dbReference type="InterPro" id="IPR001623">
    <property type="entry name" value="DnaJ_domain"/>
</dbReference>
<reference evidence="3 4" key="1">
    <citation type="submission" date="2016-06" db="EMBL/GenBank/DDBJ databases">
        <title>Draft genome of Moraxella atlantae CCUG 66109.</title>
        <authorList>
            <person name="Salva-Serra F."/>
            <person name="Engstrom-Jakobsson H."/>
            <person name="Thorell K."/>
            <person name="Gonzales-Siles L."/>
            <person name="Karlsson R."/>
            <person name="Boulund F."/>
            <person name="Engstrand L."/>
            <person name="Kristiansson E."/>
            <person name="Moore E."/>
        </authorList>
    </citation>
    <scope>NUCLEOTIDE SEQUENCE [LARGE SCALE GENOMIC DNA]</scope>
    <source>
        <strain evidence="3 4">CCUG 66109</strain>
    </source>
</reference>
<evidence type="ECO:0000313" key="3">
    <source>
        <dbReference type="EMBL" id="OBX79957.1"/>
    </source>
</evidence>
<dbReference type="InterPro" id="IPR036869">
    <property type="entry name" value="J_dom_sf"/>
</dbReference>
<dbReference type="SUPFAM" id="SSF49493">
    <property type="entry name" value="HSP40/DnaJ peptide-binding domain"/>
    <property type="match status" value="2"/>
</dbReference>
<proteinExistence type="predicted"/>
<evidence type="ECO:0000256" key="1">
    <source>
        <dbReference type="ARBA" id="ARBA00023186"/>
    </source>
</evidence>
<sequence length="337" mass="35727">MAEKNYYEVLGVDKKASEADIKKAYRKLVRQYHPDVSDDPNADAKMGEINNAYETLKDAEKRQQYDMMLENPFAGAGFGQGGFARGGMGGQAPNMSAEDIDEILRQFGGGMGGGRAGRAGFGQAGGGFRFDDLFSSFGGSGGMGGAGFGGPTNSKGEDQHAELSVDLSASYHGDTQKITLNLPVQTAQGREYQSKTIEVKIPKGIAEGQQIRLAKQGLPSAYGGEAGDLYLKIKFAHADNIRVEGKDVFQTVDIAPWEAALGGAITVNTPAGKVSVNVPKNSRSGSNLRLKGKGIPAKAAGDLFLTLNIVLPPTDTDVQKAAWQTLKAQFADFVPTR</sequence>
<feature type="domain" description="J" evidence="2">
    <location>
        <begin position="5"/>
        <end position="69"/>
    </location>
</feature>
<accession>A0A1B8QE53</accession>
<dbReference type="InterPro" id="IPR002939">
    <property type="entry name" value="DnaJ_C"/>
</dbReference>
<keyword evidence="1" id="KW-0143">Chaperone</keyword>
<dbReference type="AlphaFoldDB" id="A0A1B8QE53"/>
<dbReference type="PANTHER" id="PTHR43096:SF52">
    <property type="entry name" value="DNAJ HOMOLOG 1, MITOCHONDRIAL-RELATED"/>
    <property type="match status" value="1"/>
</dbReference>